<dbReference type="GO" id="GO:0005737">
    <property type="term" value="C:cytoplasm"/>
    <property type="evidence" value="ECO:0007669"/>
    <property type="project" value="TreeGrafter"/>
</dbReference>
<reference evidence="2 3" key="1">
    <citation type="submission" date="2023-08" db="EMBL/GenBank/DDBJ databases">
        <title>Black Yeasts Isolated from many extreme environments.</title>
        <authorList>
            <person name="Coleine C."/>
            <person name="Stajich J.E."/>
            <person name="Selbmann L."/>
        </authorList>
    </citation>
    <scope>NUCLEOTIDE SEQUENCE [LARGE SCALE GENOMIC DNA]</scope>
    <source>
        <strain evidence="2 3">CCFEE 5935</strain>
    </source>
</reference>
<comment type="caution">
    <text evidence="2">The sequence shown here is derived from an EMBL/GenBank/DDBJ whole genome shotgun (WGS) entry which is preliminary data.</text>
</comment>
<dbReference type="RefSeq" id="XP_064660798.1">
    <property type="nucleotide sequence ID" value="XM_064800847.1"/>
</dbReference>
<protein>
    <submittedName>
        <fullName evidence="2">Uncharacterized protein</fullName>
    </submittedName>
</protein>
<dbReference type="GeneID" id="89924937"/>
<dbReference type="InterPro" id="IPR036291">
    <property type="entry name" value="NAD(P)-bd_dom_sf"/>
</dbReference>
<dbReference type="Gene3D" id="3.40.50.720">
    <property type="entry name" value="NAD(P)-binding Rossmann-like Domain"/>
    <property type="match status" value="1"/>
</dbReference>
<keyword evidence="3" id="KW-1185">Reference proteome</keyword>
<dbReference type="PANTHER" id="PTHR43544">
    <property type="entry name" value="SHORT-CHAIN DEHYDROGENASE/REDUCTASE"/>
    <property type="match status" value="1"/>
</dbReference>
<accession>A0AAV9PIE7</accession>
<dbReference type="InterPro" id="IPR051468">
    <property type="entry name" value="Fungal_SecMetab_SDRs"/>
</dbReference>
<evidence type="ECO:0000313" key="2">
    <source>
        <dbReference type="EMBL" id="KAK5171954.1"/>
    </source>
</evidence>
<evidence type="ECO:0000313" key="3">
    <source>
        <dbReference type="Proteomes" id="UP001337655"/>
    </source>
</evidence>
<dbReference type="Proteomes" id="UP001337655">
    <property type="component" value="Unassembled WGS sequence"/>
</dbReference>
<dbReference type="AlphaFoldDB" id="A0AAV9PIE7"/>
<dbReference type="PANTHER" id="PTHR43544:SF36">
    <property type="entry name" value="CHAIN OXIDOREDUCTASE (CSGA), PUTATIVE (AFU_ORTHOLOGUE AFUA_4G00910)-RELATED"/>
    <property type="match status" value="1"/>
</dbReference>
<comment type="similarity">
    <text evidence="1">Belongs to the short-chain dehydrogenases/reductases (SDR) family.</text>
</comment>
<dbReference type="EMBL" id="JAVRRT010000005">
    <property type="protein sequence ID" value="KAK5171954.1"/>
    <property type="molecule type" value="Genomic_DNA"/>
</dbReference>
<proteinExistence type="inferred from homology"/>
<dbReference type="SUPFAM" id="SSF51735">
    <property type="entry name" value="NAD(P)-binding Rossmann-fold domains"/>
    <property type="match status" value="1"/>
</dbReference>
<evidence type="ECO:0000256" key="1">
    <source>
        <dbReference type="ARBA" id="ARBA00006484"/>
    </source>
</evidence>
<dbReference type="GO" id="GO:0016491">
    <property type="term" value="F:oxidoreductase activity"/>
    <property type="evidence" value="ECO:0007669"/>
    <property type="project" value="TreeGrafter"/>
</dbReference>
<gene>
    <name evidence="2" type="ORF">LTR77_003591</name>
</gene>
<sequence>MGSISKAPYMQHLPAWAYKMSKAAVNMLTVDYSLQLNDEGFTVFPLSPGWLKTDLGSQHAHLEVDVGVKATLEIILDAGPESNGRFRDIKVPGWEQMYPGKDSAW</sequence>
<name>A0AAV9PIE7_9PEZI</name>
<organism evidence="2 3">
    <name type="scientific">Saxophila tyrrhenica</name>
    <dbReference type="NCBI Taxonomy" id="1690608"/>
    <lineage>
        <taxon>Eukaryota</taxon>
        <taxon>Fungi</taxon>
        <taxon>Dikarya</taxon>
        <taxon>Ascomycota</taxon>
        <taxon>Pezizomycotina</taxon>
        <taxon>Dothideomycetes</taxon>
        <taxon>Dothideomycetidae</taxon>
        <taxon>Mycosphaerellales</taxon>
        <taxon>Extremaceae</taxon>
        <taxon>Saxophila</taxon>
    </lineage>
</organism>